<organism evidence="3 4">
    <name type="scientific">Terrybacteria sp. (strain RIFCSPHIGHO2_01_FULL_58_15)</name>
    <dbReference type="NCBI Taxonomy" id="1802363"/>
    <lineage>
        <taxon>Bacteria</taxon>
        <taxon>Candidatus Terryibacteriota</taxon>
    </lineage>
</organism>
<evidence type="ECO:0000259" key="1">
    <source>
        <dbReference type="Pfam" id="PF11258"/>
    </source>
</evidence>
<feature type="domain" description="DUF3048" evidence="1">
    <location>
        <begin position="57"/>
        <end position="201"/>
    </location>
</feature>
<evidence type="ECO:0000313" key="4">
    <source>
        <dbReference type="Proteomes" id="UP000178690"/>
    </source>
</evidence>
<protein>
    <recommendedName>
        <fullName evidence="5">DUF3048 domain-containing protein</fullName>
    </recommendedName>
</protein>
<comment type="caution">
    <text evidence="3">The sequence shown here is derived from an EMBL/GenBank/DDBJ whole genome shotgun (WGS) entry which is preliminary data.</text>
</comment>
<gene>
    <name evidence="3" type="ORF">A2682_01775</name>
</gene>
<dbReference type="STRING" id="1802363.A2682_01775"/>
<name>A0A1G2PQG0_TERXR</name>
<reference evidence="3 4" key="1">
    <citation type="journal article" date="2016" name="Nat. Commun.">
        <title>Thousands of microbial genomes shed light on interconnected biogeochemical processes in an aquifer system.</title>
        <authorList>
            <person name="Anantharaman K."/>
            <person name="Brown C.T."/>
            <person name="Hug L.A."/>
            <person name="Sharon I."/>
            <person name="Castelle C.J."/>
            <person name="Probst A.J."/>
            <person name="Thomas B.C."/>
            <person name="Singh A."/>
            <person name="Wilkins M.J."/>
            <person name="Karaoz U."/>
            <person name="Brodie E.L."/>
            <person name="Williams K.H."/>
            <person name="Hubbard S.S."/>
            <person name="Banfield J.F."/>
        </authorList>
    </citation>
    <scope>NUCLEOTIDE SEQUENCE [LARGE SCALE GENOMIC DNA]</scope>
    <source>
        <strain evidence="4">RIFCSPHIGHO2_01_FULL_58_15</strain>
    </source>
</reference>
<dbReference type="EMBL" id="MHST01000002">
    <property type="protein sequence ID" value="OHA49979.1"/>
    <property type="molecule type" value="Genomic_DNA"/>
</dbReference>
<evidence type="ECO:0000259" key="2">
    <source>
        <dbReference type="Pfam" id="PF17479"/>
    </source>
</evidence>
<proteinExistence type="predicted"/>
<dbReference type="InterPro" id="IPR021416">
    <property type="entry name" value="DUF3048_N"/>
</dbReference>
<dbReference type="Pfam" id="PF11258">
    <property type="entry name" value="DUF3048"/>
    <property type="match status" value="1"/>
</dbReference>
<feature type="domain" description="DUF3048" evidence="2">
    <location>
        <begin position="229"/>
        <end position="338"/>
    </location>
</feature>
<evidence type="ECO:0000313" key="3">
    <source>
        <dbReference type="EMBL" id="OHA49979.1"/>
    </source>
</evidence>
<evidence type="ECO:0008006" key="5">
    <source>
        <dbReference type="Google" id="ProtNLM"/>
    </source>
</evidence>
<dbReference type="SUPFAM" id="SSF159774">
    <property type="entry name" value="YerB-like"/>
    <property type="match status" value="1"/>
</dbReference>
<dbReference type="InterPro" id="IPR023158">
    <property type="entry name" value="YerB-like_sf"/>
</dbReference>
<dbReference type="Proteomes" id="UP000178690">
    <property type="component" value="Unassembled WGS sequence"/>
</dbReference>
<dbReference type="AlphaFoldDB" id="A0A1G2PQG0"/>
<sequence length="354" mass="38309">MRALRRPFAFFIAALLVLAGALFLLPARNFTVEYGSLLSGLITKDPPAERPVLQNPFTGLPCEGEALPRPISVMLAGDSVTRPLSGIAAADLVVEMPVITDGINRFLAVYVCPSGGPDAEIGSIRSARDDYLPLAAAFDAIYAHWGGSHFALDALRGGTLDEIDALRNPYGAYFRKRGITAPHNGFTTLTRLRNTAVKLGYRMTLLEGFSSSAHGAAGEGAPAFSVAIGYPGPYRVEWRYDDAQKRYLRWRGGSPEQDKVGDIQVTAGTLVAMRTTSRQIEGQYNDVRVTGSGEATVYRSGAMISGRWEKAATPLSAPLRFLDERGEPISFSEGPVWIEIVQQDTIVETLNANL</sequence>
<dbReference type="Pfam" id="PF17479">
    <property type="entry name" value="DUF3048_C"/>
    <property type="match status" value="1"/>
</dbReference>
<accession>A0A1G2PQG0</accession>
<dbReference type="InterPro" id="IPR035328">
    <property type="entry name" value="DUF3048_C"/>
</dbReference>
<dbReference type="Gene3D" id="3.50.90.10">
    <property type="entry name" value="YerB-like"/>
    <property type="match status" value="1"/>
</dbReference>